<feature type="compositionally biased region" description="Basic and acidic residues" evidence="1">
    <location>
        <begin position="60"/>
        <end position="69"/>
    </location>
</feature>
<keyword evidence="3" id="KW-1185">Reference proteome</keyword>
<feature type="non-terminal residue" evidence="2">
    <location>
        <position position="133"/>
    </location>
</feature>
<comment type="caution">
    <text evidence="2">The sequence shown here is derived from an EMBL/GenBank/DDBJ whole genome shotgun (WGS) entry which is preliminary data.</text>
</comment>
<accession>A0A8K0CH52</accession>
<dbReference type="EMBL" id="VTPC01084349">
    <property type="protein sequence ID" value="KAF2887274.1"/>
    <property type="molecule type" value="Genomic_DNA"/>
</dbReference>
<protein>
    <submittedName>
        <fullName evidence="2">Uncharacterized protein</fullName>
    </submittedName>
</protein>
<sequence>LTGASLESYNKQAINDIFNQLDVVKQVLPSSVVNLINSVVTLRASNWGQGQSSPVNTNRFHSEESHPLHDGPIFYGPDGKELTDEERQFLTDNCSYQADFMTDDSDPDGLWDPDPEMDEEMQAAFRQFVQLSK</sequence>
<feature type="region of interest" description="Disordered" evidence="1">
    <location>
        <begin position="47"/>
        <end position="79"/>
    </location>
</feature>
<gene>
    <name evidence="2" type="ORF">ILUMI_18899</name>
</gene>
<evidence type="ECO:0000256" key="1">
    <source>
        <dbReference type="SAM" id="MobiDB-lite"/>
    </source>
</evidence>
<evidence type="ECO:0000313" key="2">
    <source>
        <dbReference type="EMBL" id="KAF2887274.1"/>
    </source>
</evidence>
<dbReference type="AlphaFoldDB" id="A0A8K0CH52"/>
<feature type="compositionally biased region" description="Polar residues" evidence="1">
    <location>
        <begin position="47"/>
        <end position="59"/>
    </location>
</feature>
<proteinExistence type="predicted"/>
<organism evidence="2 3">
    <name type="scientific">Ignelater luminosus</name>
    <name type="common">Cucubano</name>
    <name type="synonym">Pyrophorus luminosus</name>
    <dbReference type="NCBI Taxonomy" id="2038154"/>
    <lineage>
        <taxon>Eukaryota</taxon>
        <taxon>Metazoa</taxon>
        <taxon>Ecdysozoa</taxon>
        <taxon>Arthropoda</taxon>
        <taxon>Hexapoda</taxon>
        <taxon>Insecta</taxon>
        <taxon>Pterygota</taxon>
        <taxon>Neoptera</taxon>
        <taxon>Endopterygota</taxon>
        <taxon>Coleoptera</taxon>
        <taxon>Polyphaga</taxon>
        <taxon>Elateriformia</taxon>
        <taxon>Elateroidea</taxon>
        <taxon>Elateridae</taxon>
        <taxon>Agrypninae</taxon>
        <taxon>Pyrophorini</taxon>
        <taxon>Ignelater</taxon>
    </lineage>
</organism>
<name>A0A8K0CH52_IGNLU</name>
<dbReference type="OrthoDB" id="8171816at2759"/>
<evidence type="ECO:0000313" key="3">
    <source>
        <dbReference type="Proteomes" id="UP000801492"/>
    </source>
</evidence>
<dbReference type="Proteomes" id="UP000801492">
    <property type="component" value="Unassembled WGS sequence"/>
</dbReference>
<reference evidence="2" key="1">
    <citation type="submission" date="2019-08" db="EMBL/GenBank/DDBJ databases">
        <title>The genome of the North American firefly Photinus pyralis.</title>
        <authorList>
            <consortium name="Photinus pyralis genome working group"/>
            <person name="Fallon T.R."/>
            <person name="Sander Lower S.E."/>
            <person name="Weng J.-K."/>
        </authorList>
    </citation>
    <scope>NUCLEOTIDE SEQUENCE</scope>
    <source>
        <strain evidence="2">TRF0915ILg1</strain>
        <tissue evidence="2">Whole body</tissue>
    </source>
</reference>